<sequence length="104" mass="11411">MRESETSLYVKGINWTFTNAPCRVNSAASCQNQSSLRKSDENRHSAASCSESRGRFSLVLVCSAPCCTILKTVMFISRYPPPDIANSFCLVVKMLDSGSKGPRL</sequence>
<evidence type="ECO:0000313" key="1">
    <source>
        <dbReference type="EMBL" id="GBM50853.1"/>
    </source>
</evidence>
<dbReference type="Proteomes" id="UP000499080">
    <property type="component" value="Unassembled WGS sequence"/>
</dbReference>
<protein>
    <submittedName>
        <fullName evidence="1">Uncharacterized protein</fullName>
    </submittedName>
</protein>
<keyword evidence="2" id="KW-1185">Reference proteome</keyword>
<dbReference type="EMBL" id="BGPR01001312">
    <property type="protein sequence ID" value="GBM50853.1"/>
    <property type="molecule type" value="Genomic_DNA"/>
</dbReference>
<gene>
    <name evidence="1" type="ORF">AVEN_140954_1</name>
</gene>
<evidence type="ECO:0000313" key="2">
    <source>
        <dbReference type="Proteomes" id="UP000499080"/>
    </source>
</evidence>
<reference evidence="1 2" key="1">
    <citation type="journal article" date="2019" name="Sci. Rep.">
        <title>Orb-weaving spider Araneus ventricosus genome elucidates the spidroin gene catalogue.</title>
        <authorList>
            <person name="Kono N."/>
            <person name="Nakamura H."/>
            <person name="Ohtoshi R."/>
            <person name="Moran D.A.P."/>
            <person name="Shinohara A."/>
            <person name="Yoshida Y."/>
            <person name="Fujiwara M."/>
            <person name="Mori M."/>
            <person name="Tomita M."/>
            <person name="Arakawa K."/>
        </authorList>
    </citation>
    <scope>NUCLEOTIDE SEQUENCE [LARGE SCALE GENOMIC DNA]</scope>
</reference>
<dbReference type="AlphaFoldDB" id="A0A4Y2GB55"/>
<comment type="caution">
    <text evidence="1">The sequence shown here is derived from an EMBL/GenBank/DDBJ whole genome shotgun (WGS) entry which is preliminary data.</text>
</comment>
<organism evidence="1 2">
    <name type="scientific">Araneus ventricosus</name>
    <name type="common">Orbweaver spider</name>
    <name type="synonym">Epeira ventricosa</name>
    <dbReference type="NCBI Taxonomy" id="182803"/>
    <lineage>
        <taxon>Eukaryota</taxon>
        <taxon>Metazoa</taxon>
        <taxon>Ecdysozoa</taxon>
        <taxon>Arthropoda</taxon>
        <taxon>Chelicerata</taxon>
        <taxon>Arachnida</taxon>
        <taxon>Araneae</taxon>
        <taxon>Araneomorphae</taxon>
        <taxon>Entelegynae</taxon>
        <taxon>Araneoidea</taxon>
        <taxon>Araneidae</taxon>
        <taxon>Araneus</taxon>
    </lineage>
</organism>
<name>A0A4Y2GB55_ARAVE</name>
<proteinExistence type="predicted"/>
<accession>A0A4Y2GB55</accession>